<dbReference type="PANTHER" id="PTHR30024:SF42">
    <property type="entry name" value="ALIPHATIC SULFONATES-BINDING PROTEIN-RELATED"/>
    <property type="match status" value="1"/>
</dbReference>
<reference evidence="2 3" key="1">
    <citation type="submission" date="2019-12" db="EMBL/GenBank/DDBJ databases">
        <authorList>
            <person name="Li M."/>
        </authorList>
    </citation>
    <scope>NUCLEOTIDE SEQUENCE [LARGE SCALE GENOMIC DNA]</scope>
    <source>
        <strain evidence="2 3">GBMRC 2024</strain>
    </source>
</reference>
<evidence type="ECO:0000259" key="1">
    <source>
        <dbReference type="Pfam" id="PF09084"/>
    </source>
</evidence>
<gene>
    <name evidence="2" type="ORF">GR170_07955</name>
</gene>
<evidence type="ECO:0000313" key="2">
    <source>
        <dbReference type="EMBL" id="MXN17763.1"/>
    </source>
</evidence>
<dbReference type="AlphaFoldDB" id="A0A6L7G546"/>
<dbReference type="EMBL" id="WUMU01000006">
    <property type="protein sequence ID" value="MXN17763.1"/>
    <property type="molecule type" value="Genomic_DNA"/>
</dbReference>
<name>A0A6L7G546_9RHOB</name>
<dbReference type="InterPro" id="IPR015168">
    <property type="entry name" value="SsuA/THI5"/>
</dbReference>
<dbReference type="Pfam" id="PF09084">
    <property type="entry name" value="NMT1"/>
    <property type="match status" value="1"/>
</dbReference>
<protein>
    <submittedName>
        <fullName evidence="2">ABC transporter</fullName>
    </submittedName>
</protein>
<dbReference type="Proteomes" id="UP000477911">
    <property type="component" value="Unassembled WGS sequence"/>
</dbReference>
<sequence length="289" mass="31171">MTPFRIGYHPNNLHLRLGALCPEPFKGLGAEFVFHPEGRKTGPLMREGLFDVGGTGSTPPLISQAEGMDVRYVAASAPRPANGALLVHPDSGLDEIAGMAGRKVALIDGSFHTYLLARVLDQAGLTLADVERHEMTPPEARAALAAREVDIWVAMAPMIELVTGTGEARTLALCGSNIPNRSTFWTLAQRPHEPARFEDFTAALTELGRRVAAQPDRMAALLAGDQASEKELKAWTRVVVGRDWTILPATDDILREQAQEAETLHRHGELAVALDPLLSVASAEARIPS</sequence>
<dbReference type="Gene3D" id="3.40.190.10">
    <property type="entry name" value="Periplasmic binding protein-like II"/>
    <property type="match status" value="2"/>
</dbReference>
<dbReference type="PANTHER" id="PTHR30024">
    <property type="entry name" value="ALIPHATIC SULFONATES-BINDING PROTEIN-RELATED"/>
    <property type="match status" value="1"/>
</dbReference>
<dbReference type="RefSeq" id="WP_160893437.1">
    <property type="nucleotide sequence ID" value="NZ_WUMU01000006.1"/>
</dbReference>
<feature type="domain" description="SsuA/THI5-like" evidence="1">
    <location>
        <begin position="27"/>
        <end position="165"/>
    </location>
</feature>
<organism evidence="2 3">
    <name type="scientific">Pseudooceanicola albus</name>
    <dbReference type="NCBI Taxonomy" id="2692189"/>
    <lineage>
        <taxon>Bacteria</taxon>
        <taxon>Pseudomonadati</taxon>
        <taxon>Pseudomonadota</taxon>
        <taxon>Alphaproteobacteria</taxon>
        <taxon>Rhodobacterales</taxon>
        <taxon>Paracoccaceae</taxon>
        <taxon>Pseudooceanicola</taxon>
    </lineage>
</organism>
<keyword evidence="3" id="KW-1185">Reference proteome</keyword>
<comment type="caution">
    <text evidence="2">The sequence shown here is derived from an EMBL/GenBank/DDBJ whole genome shotgun (WGS) entry which is preliminary data.</text>
</comment>
<dbReference type="SUPFAM" id="SSF53850">
    <property type="entry name" value="Periplasmic binding protein-like II"/>
    <property type="match status" value="1"/>
</dbReference>
<proteinExistence type="predicted"/>
<accession>A0A6L7G546</accession>
<evidence type="ECO:0000313" key="3">
    <source>
        <dbReference type="Proteomes" id="UP000477911"/>
    </source>
</evidence>